<protein>
    <submittedName>
        <fullName evidence="1">Uncharacterized protein</fullName>
    </submittedName>
</protein>
<sequence>MRTLQVVQNSFLRVLLGLGPGTALAALYADLNFSPILNTAALRPILYGVRIVRNHQAAVYLGTLREVTSSGIGSNRTWLSPVQKILNKLQMVSLWEAPCGVRQDAADLIKKQYYEHVHLKKCRKLKPGTIVSDYFSDIYGPYRSEYVDMLYLDVKRTL</sequence>
<accession>A0AAV7QG66</accession>
<dbReference type="EMBL" id="JANPWB010000010">
    <property type="protein sequence ID" value="KAJ1139140.1"/>
    <property type="molecule type" value="Genomic_DNA"/>
</dbReference>
<name>A0AAV7QG66_PLEWA</name>
<dbReference type="AlphaFoldDB" id="A0AAV7QG66"/>
<comment type="caution">
    <text evidence="1">The sequence shown here is derived from an EMBL/GenBank/DDBJ whole genome shotgun (WGS) entry which is preliminary data.</text>
</comment>
<proteinExistence type="predicted"/>
<evidence type="ECO:0000313" key="2">
    <source>
        <dbReference type="Proteomes" id="UP001066276"/>
    </source>
</evidence>
<organism evidence="1 2">
    <name type="scientific">Pleurodeles waltl</name>
    <name type="common">Iberian ribbed newt</name>
    <dbReference type="NCBI Taxonomy" id="8319"/>
    <lineage>
        <taxon>Eukaryota</taxon>
        <taxon>Metazoa</taxon>
        <taxon>Chordata</taxon>
        <taxon>Craniata</taxon>
        <taxon>Vertebrata</taxon>
        <taxon>Euteleostomi</taxon>
        <taxon>Amphibia</taxon>
        <taxon>Batrachia</taxon>
        <taxon>Caudata</taxon>
        <taxon>Salamandroidea</taxon>
        <taxon>Salamandridae</taxon>
        <taxon>Pleurodelinae</taxon>
        <taxon>Pleurodeles</taxon>
    </lineage>
</organism>
<evidence type="ECO:0000313" key="1">
    <source>
        <dbReference type="EMBL" id="KAJ1139140.1"/>
    </source>
</evidence>
<reference evidence="1" key="1">
    <citation type="journal article" date="2022" name="bioRxiv">
        <title>Sequencing and chromosome-scale assembly of the giantPleurodeles waltlgenome.</title>
        <authorList>
            <person name="Brown T."/>
            <person name="Elewa A."/>
            <person name="Iarovenko S."/>
            <person name="Subramanian E."/>
            <person name="Araus A.J."/>
            <person name="Petzold A."/>
            <person name="Susuki M."/>
            <person name="Suzuki K.-i.T."/>
            <person name="Hayashi T."/>
            <person name="Toyoda A."/>
            <person name="Oliveira C."/>
            <person name="Osipova E."/>
            <person name="Leigh N.D."/>
            <person name="Simon A."/>
            <person name="Yun M.H."/>
        </authorList>
    </citation>
    <scope>NUCLEOTIDE SEQUENCE</scope>
    <source>
        <strain evidence="1">20211129_DDA</strain>
        <tissue evidence="1">Liver</tissue>
    </source>
</reference>
<keyword evidence="2" id="KW-1185">Reference proteome</keyword>
<gene>
    <name evidence="1" type="ORF">NDU88_005517</name>
</gene>
<dbReference type="Proteomes" id="UP001066276">
    <property type="component" value="Chromosome 6"/>
</dbReference>